<gene>
    <name evidence="1" type="ORF">BDZ94DRAFT_1264018</name>
</gene>
<accession>A0A9P5Y4G0</accession>
<protein>
    <submittedName>
        <fullName evidence="1">Uncharacterized protein</fullName>
    </submittedName>
</protein>
<dbReference type="Proteomes" id="UP000807353">
    <property type="component" value="Unassembled WGS sequence"/>
</dbReference>
<sequence length="175" mass="18622">MGKRGELTYQWRNTPTRRPAVTTYQREDTSSETTINVKLRGVKEKRNTRTSRLNSLVFTRTRRGQTTARSTFSTRTVICSYSQQRCHMKENCLLAASLAFPAEVLPLAGAQALAASVPPLAESPPPTAETCAATVPVTREGTGGGSLEEGGEPLVSWASGVEGCPVPAPATEGGG</sequence>
<name>A0A9P5Y4G0_9AGAR</name>
<reference evidence="1" key="1">
    <citation type="submission" date="2020-11" db="EMBL/GenBank/DDBJ databases">
        <authorList>
            <consortium name="DOE Joint Genome Institute"/>
            <person name="Ahrendt S."/>
            <person name="Riley R."/>
            <person name="Andreopoulos W."/>
            <person name="Labutti K."/>
            <person name="Pangilinan J."/>
            <person name="Ruiz-Duenas F.J."/>
            <person name="Barrasa J.M."/>
            <person name="Sanchez-Garcia M."/>
            <person name="Camarero S."/>
            <person name="Miyauchi S."/>
            <person name="Serrano A."/>
            <person name="Linde D."/>
            <person name="Babiker R."/>
            <person name="Drula E."/>
            <person name="Ayuso-Fernandez I."/>
            <person name="Pacheco R."/>
            <person name="Padilla G."/>
            <person name="Ferreira P."/>
            <person name="Barriuso J."/>
            <person name="Kellner H."/>
            <person name="Castanera R."/>
            <person name="Alfaro M."/>
            <person name="Ramirez L."/>
            <person name="Pisabarro A.G."/>
            <person name="Kuo A."/>
            <person name="Tritt A."/>
            <person name="Lipzen A."/>
            <person name="He G."/>
            <person name="Yan M."/>
            <person name="Ng V."/>
            <person name="Cullen D."/>
            <person name="Martin F."/>
            <person name="Rosso M.-N."/>
            <person name="Henrissat B."/>
            <person name="Hibbett D."/>
            <person name="Martinez A.T."/>
            <person name="Grigoriev I.V."/>
        </authorList>
    </citation>
    <scope>NUCLEOTIDE SEQUENCE</scope>
    <source>
        <strain evidence="1">CBS 247.69</strain>
    </source>
</reference>
<proteinExistence type="predicted"/>
<keyword evidence="2" id="KW-1185">Reference proteome</keyword>
<evidence type="ECO:0000313" key="2">
    <source>
        <dbReference type="Proteomes" id="UP000807353"/>
    </source>
</evidence>
<evidence type="ECO:0000313" key="1">
    <source>
        <dbReference type="EMBL" id="KAF9461411.1"/>
    </source>
</evidence>
<organism evidence="1 2">
    <name type="scientific">Collybia nuda</name>
    <dbReference type="NCBI Taxonomy" id="64659"/>
    <lineage>
        <taxon>Eukaryota</taxon>
        <taxon>Fungi</taxon>
        <taxon>Dikarya</taxon>
        <taxon>Basidiomycota</taxon>
        <taxon>Agaricomycotina</taxon>
        <taxon>Agaricomycetes</taxon>
        <taxon>Agaricomycetidae</taxon>
        <taxon>Agaricales</taxon>
        <taxon>Tricholomatineae</taxon>
        <taxon>Clitocybaceae</taxon>
        <taxon>Collybia</taxon>
    </lineage>
</organism>
<dbReference type="AlphaFoldDB" id="A0A9P5Y4G0"/>
<dbReference type="EMBL" id="MU150285">
    <property type="protein sequence ID" value="KAF9461411.1"/>
    <property type="molecule type" value="Genomic_DNA"/>
</dbReference>
<comment type="caution">
    <text evidence="1">The sequence shown here is derived from an EMBL/GenBank/DDBJ whole genome shotgun (WGS) entry which is preliminary data.</text>
</comment>